<dbReference type="Proteomes" id="UP000199001">
    <property type="component" value="Unassembled WGS sequence"/>
</dbReference>
<dbReference type="AlphaFoldDB" id="A0A1C6TS81"/>
<dbReference type="Pfam" id="PF00903">
    <property type="entry name" value="Glyoxalase"/>
    <property type="match status" value="1"/>
</dbReference>
<name>A0A1C6TS81_9ACTN</name>
<dbReference type="RefSeq" id="WP_091094779.1">
    <property type="nucleotide sequence ID" value="NZ_FMHZ01000002.1"/>
</dbReference>
<keyword evidence="1" id="KW-0479">Metal-binding</keyword>
<proteinExistence type="predicted"/>
<organism evidence="3 4">
    <name type="scientific">Micromonospora citrea</name>
    <dbReference type="NCBI Taxonomy" id="47855"/>
    <lineage>
        <taxon>Bacteria</taxon>
        <taxon>Bacillati</taxon>
        <taxon>Actinomycetota</taxon>
        <taxon>Actinomycetes</taxon>
        <taxon>Micromonosporales</taxon>
        <taxon>Micromonosporaceae</taxon>
        <taxon>Micromonospora</taxon>
    </lineage>
</organism>
<dbReference type="InterPro" id="IPR051332">
    <property type="entry name" value="Fosfomycin_Res_Enzymes"/>
</dbReference>
<dbReference type="STRING" id="47855.GA0070606_0394"/>
<dbReference type="SUPFAM" id="SSF54593">
    <property type="entry name" value="Glyoxalase/Bleomycin resistance protein/Dihydroxybiphenyl dioxygenase"/>
    <property type="match status" value="1"/>
</dbReference>
<dbReference type="GO" id="GO:0046872">
    <property type="term" value="F:metal ion binding"/>
    <property type="evidence" value="ECO:0007669"/>
    <property type="project" value="UniProtKB-KW"/>
</dbReference>
<evidence type="ECO:0000313" key="4">
    <source>
        <dbReference type="Proteomes" id="UP000199001"/>
    </source>
</evidence>
<feature type="domain" description="VOC" evidence="2">
    <location>
        <begin position="11"/>
        <end position="135"/>
    </location>
</feature>
<evidence type="ECO:0000256" key="1">
    <source>
        <dbReference type="ARBA" id="ARBA00022723"/>
    </source>
</evidence>
<dbReference type="PROSITE" id="PS51819">
    <property type="entry name" value="VOC"/>
    <property type="match status" value="1"/>
</dbReference>
<sequence>MTTLAAPTALKTGHVGLNVTDLARSLDFYRAVLGLEVQAEGKEEGRRFAFLGRDGHLLVTLWEQSEGRFPTDRPGLHHLSFQVESIAEVEAVQATLKALGAEFAYDGVVPHGEGASSGGVFFVDPDGIRLEVYAPTGADPAAAPVSGVPTCGFF</sequence>
<evidence type="ECO:0000259" key="2">
    <source>
        <dbReference type="PROSITE" id="PS51819"/>
    </source>
</evidence>
<keyword evidence="4" id="KW-1185">Reference proteome</keyword>
<gene>
    <name evidence="3" type="ORF">GA0070606_0394</name>
</gene>
<dbReference type="InterPro" id="IPR004360">
    <property type="entry name" value="Glyas_Fos-R_dOase_dom"/>
</dbReference>
<accession>A0A1C6TS81</accession>
<dbReference type="InterPro" id="IPR037523">
    <property type="entry name" value="VOC_core"/>
</dbReference>
<dbReference type="PANTHER" id="PTHR36113">
    <property type="entry name" value="LYASE, PUTATIVE-RELATED-RELATED"/>
    <property type="match status" value="1"/>
</dbReference>
<protein>
    <submittedName>
        <fullName evidence="3">Glyoxalase-like domain-containing protein</fullName>
    </submittedName>
</protein>
<dbReference type="PANTHER" id="PTHR36113:SF1">
    <property type="entry name" value="GLYOXALASE_BLEOMYCIN RESISTANCE PROTEIN_DIOXYGENASE"/>
    <property type="match status" value="1"/>
</dbReference>
<dbReference type="GO" id="GO:0004462">
    <property type="term" value="F:lactoylglutathione lyase activity"/>
    <property type="evidence" value="ECO:0007669"/>
    <property type="project" value="InterPro"/>
</dbReference>
<dbReference type="OrthoDB" id="115162at2"/>
<dbReference type="InterPro" id="IPR029068">
    <property type="entry name" value="Glyas_Bleomycin-R_OHBP_Dase"/>
</dbReference>
<dbReference type="EMBL" id="FMHZ01000002">
    <property type="protein sequence ID" value="SCL44666.1"/>
    <property type="molecule type" value="Genomic_DNA"/>
</dbReference>
<dbReference type="PROSITE" id="PS00934">
    <property type="entry name" value="GLYOXALASE_I_1"/>
    <property type="match status" value="1"/>
</dbReference>
<evidence type="ECO:0000313" key="3">
    <source>
        <dbReference type="EMBL" id="SCL44666.1"/>
    </source>
</evidence>
<dbReference type="Gene3D" id="3.10.180.10">
    <property type="entry name" value="2,3-Dihydroxybiphenyl 1,2-Dioxygenase, domain 1"/>
    <property type="match status" value="1"/>
</dbReference>
<dbReference type="InterPro" id="IPR018146">
    <property type="entry name" value="Glyoxalase_1_CS"/>
</dbReference>
<reference evidence="4" key="1">
    <citation type="submission" date="2016-06" db="EMBL/GenBank/DDBJ databases">
        <authorList>
            <person name="Varghese N."/>
            <person name="Submissions Spin"/>
        </authorList>
    </citation>
    <scope>NUCLEOTIDE SEQUENCE [LARGE SCALE GENOMIC DNA]</scope>
    <source>
        <strain evidence="4">DSM 43903</strain>
    </source>
</reference>